<keyword evidence="3" id="KW-0732">Signal</keyword>
<gene>
    <name evidence="7" type="ORF">JM658_13255</name>
</gene>
<evidence type="ECO:0000313" key="8">
    <source>
        <dbReference type="Proteomes" id="UP000829517"/>
    </source>
</evidence>
<keyword evidence="2" id="KW-0812">Transmembrane</keyword>
<evidence type="ECO:0000256" key="4">
    <source>
        <dbReference type="ARBA" id="ARBA00023136"/>
    </source>
</evidence>
<keyword evidence="8" id="KW-1185">Reference proteome</keyword>
<evidence type="ECO:0000256" key="3">
    <source>
        <dbReference type="ARBA" id="ARBA00022729"/>
    </source>
</evidence>
<sequence>MKQFFVKITVLFIVILFISSCNAIKRVKDGQYLLTKNNVLVNDEKIKNDEVQGLLSQRPNNLGRLALYNLAKENPDSFYVTRLDSTLKDINIFERLISKKQLVQIADYKINFNHWLKKTGEAPVIIDPAKTIKSAERLTQYYETKGYFNNTIQVEVDTAEQKEKRAVVNYKLTTGPTYYLDSITTQITSKDLDSIYDKYKRFSRIREGQKFDLDNFQNEKERLNTLFANSGIYKFQPNAITFDIHRDTTTGKDYKMPVSVSINTVADQQGDSAKNVEYKVHHINKVNIFADYSFNNMDSLQSIENDGYTIYYKDKLKYRPNALTDVIAIIPGNVYKDSERALTSKQINNLKVFKYPNINYSYVDSTDNQLNTNIYLAPRSRFSLGFSTDVLHSNIQDIGISFSSSIISRNIFRGAETLDLAFRGTVGSSSDFKNSSSSFFNLAEFGADIGLNFPRIFFPINTDRFIPKSMSPETRFSIGTTIQKNIGLDKQTFNGILRYKWSPTSQRKNIFELLNIQYVKNLNIDRYYDVYDNSYGDLNSVASDYIQVADTSYYDPNGNLIIPDGTSGFTNDVLDGTIPASSDDVSEVSRLEDRRDRLTANNLIYASNYTYFKNNRRNANDNNFFQFRGKIELAGNLLSAIAPLVDFDQNENGDNLIFGVQYSQYVKTELDYIKYWRLSRSNVLAFRSFLGVAIPYGNADNIPFIRSYFAGGSNDNRAWQPYSLGPGRTDNVNDFNEANLKIAFNLEYRFNLIGDFKGALFADAGNIWNFLDDVEEEAAVFEDLGSLKEIALGTGFGLRYDFNFFILRFDIGFKTFDPSYEKSKRWFTDYNFGNAVYNIGINYPF</sequence>
<accession>A0ABS9J5U9</accession>
<dbReference type="PANTHER" id="PTHR12815">
    <property type="entry name" value="SORTING AND ASSEMBLY MACHINERY SAMM50 PROTEIN FAMILY MEMBER"/>
    <property type="match status" value="1"/>
</dbReference>
<dbReference type="InterPro" id="IPR039910">
    <property type="entry name" value="D15-like"/>
</dbReference>
<protein>
    <submittedName>
        <fullName evidence="7">BamA/TamA family outer membrane protein</fullName>
    </submittedName>
</protein>
<dbReference type="RefSeq" id="WP_236959763.1">
    <property type="nucleotide sequence ID" value="NZ_JAETXX010000010.1"/>
</dbReference>
<dbReference type="InterPro" id="IPR000184">
    <property type="entry name" value="Bac_surfAg_D15"/>
</dbReference>
<evidence type="ECO:0000259" key="6">
    <source>
        <dbReference type="Pfam" id="PF01103"/>
    </source>
</evidence>
<dbReference type="PROSITE" id="PS51257">
    <property type="entry name" value="PROKAR_LIPOPROTEIN"/>
    <property type="match status" value="1"/>
</dbReference>
<evidence type="ECO:0000256" key="2">
    <source>
        <dbReference type="ARBA" id="ARBA00022692"/>
    </source>
</evidence>
<dbReference type="PANTHER" id="PTHR12815:SF47">
    <property type="entry name" value="TRANSLOCATION AND ASSEMBLY MODULE SUBUNIT TAMA"/>
    <property type="match status" value="1"/>
</dbReference>
<dbReference type="EMBL" id="JAETXX010000010">
    <property type="protein sequence ID" value="MCF8715797.1"/>
    <property type="molecule type" value="Genomic_DNA"/>
</dbReference>
<dbReference type="Proteomes" id="UP000829517">
    <property type="component" value="Unassembled WGS sequence"/>
</dbReference>
<evidence type="ECO:0000256" key="5">
    <source>
        <dbReference type="ARBA" id="ARBA00023237"/>
    </source>
</evidence>
<organism evidence="7 8">
    <name type="scientific">Joostella atrarenae</name>
    <dbReference type="NCBI Taxonomy" id="679257"/>
    <lineage>
        <taxon>Bacteria</taxon>
        <taxon>Pseudomonadati</taxon>
        <taxon>Bacteroidota</taxon>
        <taxon>Flavobacteriia</taxon>
        <taxon>Flavobacteriales</taxon>
        <taxon>Flavobacteriaceae</taxon>
        <taxon>Joostella</taxon>
    </lineage>
</organism>
<comment type="subcellular location">
    <subcellularLocation>
        <location evidence="1">Membrane</location>
    </subcellularLocation>
</comment>
<feature type="domain" description="Bacterial surface antigen (D15)" evidence="6">
    <location>
        <begin position="659"/>
        <end position="825"/>
    </location>
</feature>
<comment type="caution">
    <text evidence="7">The sequence shown here is derived from an EMBL/GenBank/DDBJ whole genome shotgun (WGS) entry which is preliminary data.</text>
</comment>
<proteinExistence type="predicted"/>
<name>A0ABS9J5U9_9FLAO</name>
<keyword evidence="5" id="KW-0998">Cell outer membrane</keyword>
<keyword evidence="4" id="KW-0472">Membrane</keyword>
<evidence type="ECO:0000313" key="7">
    <source>
        <dbReference type="EMBL" id="MCF8715797.1"/>
    </source>
</evidence>
<dbReference type="Pfam" id="PF01103">
    <property type="entry name" value="Omp85"/>
    <property type="match status" value="1"/>
</dbReference>
<reference evidence="7 8" key="1">
    <citation type="submission" date="2021-01" db="EMBL/GenBank/DDBJ databases">
        <title>Genome sequencing of Joostella atrarenae M1-2 (= KCTC 23194).</title>
        <authorList>
            <person name="Zakaria M.R."/>
            <person name="Lam M.Q."/>
            <person name="Chong C.S."/>
        </authorList>
    </citation>
    <scope>NUCLEOTIDE SEQUENCE [LARGE SCALE GENOMIC DNA]</scope>
    <source>
        <strain evidence="7 8">M1-2</strain>
    </source>
</reference>
<dbReference type="Gene3D" id="2.40.160.50">
    <property type="entry name" value="membrane protein fhac: a member of the omp85/tpsb transporter family"/>
    <property type="match status" value="1"/>
</dbReference>
<evidence type="ECO:0000256" key="1">
    <source>
        <dbReference type="ARBA" id="ARBA00004370"/>
    </source>
</evidence>